<dbReference type="PANTHER" id="PTHR11360">
    <property type="entry name" value="MONOCARBOXYLATE TRANSPORTER"/>
    <property type="match status" value="1"/>
</dbReference>
<evidence type="ECO:0000313" key="6">
    <source>
        <dbReference type="Proteomes" id="UP001234581"/>
    </source>
</evidence>
<dbReference type="EMBL" id="JARTCD010000052">
    <property type="protein sequence ID" value="KAJ8655134.1"/>
    <property type="molecule type" value="Genomic_DNA"/>
</dbReference>
<accession>A0AAD7UWV9</accession>
<dbReference type="PROSITE" id="PS50850">
    <property type="entry name" value="MFS"/>
    <property type="match status" value="1"/>
</dbReference>
<feature type="transmembrane region" description="Helical" evidence="3">
    <location>
        <begin position="228"/>
        <end position="249"/>
    </location>
</feature>
<dbReference type="InterPro" id="IPR011701">
    <property type="entry name" value="MFS"/>
</dbReference>
<dbReference type="InterPro" id="IPR036259">
    <property type="entry name" value="MFS_trans_sf"/>
</dbReference>
<dbReference type="AlphaFoldDB" id="A0AAD7UWV9"/>
<feature type="domain" description="Major facilitator superfamily (MFS) profile" evidence="4">
    <location>
        <begin position="1"/>
        <end position="346"/>
    </location>
</feature>
<keyword evidence="3" id="KW-1133">Transmembrane helix</keyword>
<feature type="transmembrane region" description="Helical" evidence="3">
    <location>
        <begin position="6"/>
        <end position="24"/>
    </location>
</feature>
<dbReference type="SUPFAM" id="SSF103473">
    <property type="entry name" value="MFS general substrate transporter"/>
    <property type="match status" value="1"/>
</dbReference>
<evidence type="ECO:0000313" key="5">
    <source>
        <dbReference type="EMBL" id="KAJ8655134.1"/>
    </source>
</evidence>
<protein>
    <recommendedName>
        <fullName evidence="4">Major facilitator superfamily (MFS) profile domain-containing protein</fullName>
    </recommendedName>
</protein>
<dbReference type="RefSeq" id="XP_058340047.1">
    <property type="nucleotide sequence ID" value="XM_058489166.1"/>
</dbReference>
<feature type="transmembrane region" description="Helical" evidence="3">
    <location>
        <begin position="122"/>
        <end position="143"/>
    </location>
</feature>
<dbReference type="GO" id="GO:0022857">
    <property type="term" value="F:transmembrane transporter activity"/>
    <property type="evidence" value="ECO:0007669"/>
    <property type="project" value="InterPro"/>
</dbReference>
<dbReference type="PANTHER" id="PTHR11360:SF284">
    <property type="entry name" value="EG:103B4.3 PROTEIN-RELATED"/>
    <property type="match status" value="1"/>
</dbReference>
<feature type="transmembrane region" description="Helical" evidence="3">
    <location>
        <begin position="255"/>
        <end position="278"/>
    </location>
</feature>
<reference evidence="5 6" key="1">
    <citation type="submission" date="2023-03" db="EMBL/GenBank/DDBJ databases">
        <title>Genome sequence of Lichtheimia ornata CBS 291.66.</title>
        <authorList>
            <person name="Mohabir J.T."/>
            <person name="Shea T.P."/>
            <person name="Kurbessoian T."/>
            <person name="Berby B."/>
            <person name="Fontaine J."/>
            <person name="Livny J."/>
            <person name="Gnirke A."/>
            <person name="Stajich J.E."/>
            <person name="Cuomo C.A."/>
        </authorList>
    </citation>
    <scope>NUCLEOTIDE SEQUENCE [LARGE SCALE GENOMIC DNA]</scope>
    <source>
        <strain evidence="5">CBS 291.66</strain>
    </source>
</reference>
<feature type="transmembrane region" description="Helical" evidence="3">
    <location>
        <begin position="290"/>
        <end position="312"/>
    </location>
</feature>
<feature type="transmembrane region" description="Helical" evidence="3">
    <location>
        <begin position="164"/>
        <end position="181"/>
    </location>
</feature>
<evidence type="ECO:0000256" key="3">
    <source>
        <dbReference type="SAM" id="Phobius"/>
    </source>
</evidence>
<evidence type="ECO:0000259" key="4">
    <source>
        <dbReference type="PROSITE" id="PS50850"/>
    </source>
</evidence>
<keyword evidence="3" id="KW-0472">Membrane</keyword>
<feature type="transmembrane region" description="Helical" evidence="3">
    <location>
        <begin position="324"/>
        <end position="345"/>
    </location>
</feature>
<evidence type="ECO:0000256" key="2">
    <source>
        <dbReference type="ARBA" id="ARBA00006727"/>
    </source>
</evidence>
<dbReference type="InterPro" id="IPR020846">
    <property type="entry name" value="MFS_dom"/>
</dbReference>
<dbReference type="Proteomes" id="UP001234581">
    <property type="component" value="Unassembled WGS sequence"/>
</dbReference>
<dbReference type="GeneID" id="83216576"/>
<keyword evidence="3" id="KW-0812">Transmembrane</keyword>
<feature type="transmembrane region" description="Helical" evidence="3">
    <location>
        <begin position="33"/>
        <end position="52"/>
    </location>
</feature>
<name>A0AAD7UWV9_9FUNG</name>
<dbReference type="Gene3D" id="1.20.1250.20">
    <property type="entry name" value="MFS general substrate transporter like domains"/>
    <property type="match status" value="2"/>
</dbReference>
<comment type="similarity">
    <text evidence="2">Belongs to the major facilitator superfamily. Monocarboxylate porter (TC 2.A.1.13) family.</text>
</comment>
<sequence length="354" mass="38483">MTELSWIGSLAVCFGHATGPFYAWTSSKLDDRYAIVIGGLVIAVSMMLASITHEIWQLWITQGLLSGLGMSMVHYPCINQTMTWFAKRRGLAVGCCMSGIGFSSIAYSNIATACFQTLGYRWALRILGFIELVLCGIAAALCTKLNPQSKAVPFLDFSVFKNKKYVILVPVHFIGAFAFYIPEGFIAPYAKSIGIDPWNIANITGSMVIFASVGSIILNFVADHLGRFNMAVFSGLLCVIIQLSVWFTATTAASFWAFAILYGMVIGSFGTLIIAVIVDCVGVERSEIGVGWILFTGSFGGLLGQPFASMIINRTNVPNYQTAIVFAASICFFVTCLMMVLRIMVGGWSILKKV</sequence>
<dbReference type="Pfam" id="PF07690">
    <property type="entry name" value="MFS_1"/>
    <property type="match status" value="1"/>
</dbReference>
<proteinExistence type="inferred from homology"/>
<comment type="subcellular location">
    <subcellularLocation>
        <location evidence="1">Membrane</location>
        <topology evidence="1">Multi-pass membrane protein</topology>
    </subcellularLocation>
</comment>
<gene>
    <name evidence="5" type="ORF">O0I10_009169</name>
</gene>
<feature type="transmembrane region" description="Helical" evidence="3">
    <location>
        <begin position="58"/>
        <end position="78"/>
    </location>
</feature>
<feature type="transmembrane region" description="Helical" evidence="3">
    <location>
        <begin position="201"/>
        <end position="221"/>
    </location>
</feature>
<comment type="caution">
    <text evidence="5">The sequence shown here is derived from an EMBL/GenBank/DDBJ whole genome shotgun (WGS) entry which is preliminary data.</text>
</comment>
<dbReference type="GO" id="GO:0016020">
    <property type="term" value="C:membrane"/>
    <property type="evidence" value="ECO:0007669"/>
    <property type="project" value="UniProtKB-SubCell"/>
</dbReference>
<keyword evidence="6" id="KW-1185">Reference proteome</keyword>
<dbReference type="InterPro" id="IPR050327">
    <property type="entry name" value="Proton-linked_MCT"/>
</dbReference>
<organism evidence="5 6">
    <name type="scientific">Lichtheimia ornata</name>
    <dbReference type="NCBI Taxonomy" id="688661"/>
    <lineage>
        <taxon>Eukaryota</taxon>
        <taxon>Fungi</taxon>
        <taxon>Fungi incertae sedis</taxon>
        <taxon>Mucoromycota</taxon>
        <taxon>Mucoromycotina</taxon>
        <taxon>Mucoromycetes</taxon>
        <taxon>Mucorales</taxon>
        <taxon>Lichtheimiaceae</taxon>
        <taxon>Lichtheimia</taxon>
    </lineage>
</organism>
<feature type="transmembrane region" description="Helical" evidence="3">
    <location>
        <begin position="90"/>
        <end position="110"/>
    </location>
</feature>
<evidence type="ECO:0000256" key="1">
    <source>
        <dbReference type="ARBA" id="ARBA00004141"/>
    </source>
</evidence>